<comment type="subcellular location">
    <subcellularLocation>
        <location evidence="2">Cell membrane</location>
    </subcellularLocation>
    <subcellularLocation>
        <location evidence="3">Membrane raft</location>
        <topology evidence="3">Multi-pass membrane protein</topology>
    </subcellularLocation>
</comment>
<evidence type="ECO:0000313" key="16">
    <source>
        <dbReference type="EMBL" id="OHA76347.1"/>
    </source>
</evidence>
<dbReference type="Proteomes" id="UP000178222">
    <property type="component" value="Unassembled WGS sequence"/>
</dbReference>
<dbReference type="Gene3D" id="3.30.565.10">
    <property type="entry name" value="Histidine kinase-like ATPase, C-terminal domain"/>
    <property type="match status" value="1"/>
</dbReference>
<evidence type="ECO:0000256" key="7">
    <source>
        <dbReference type="ARBA" id="ARBA00022679"/>
    </source>
</evidence>
<feature type="transmembrane region" description="Helical" evidence="14">
    <location>
        <begin position="68"/>
        <end position="93"/>
    </location>
</feature>
<evidence type="ECO:0000256" key="1">
    <source>
        <dbReference type="ARBA" id="ARBA00000085"/>
    </source>
</evidence>
<comment type="caution">
    <text evidence="16">The sequence shown here is derived from an EMBL/GenBank/DDBJ whole genome shotgun (WGS) entry which is preliminary data.</text>
</comment>
<dbReference type="CDD" id="cd00075">
    <property type="entry name" value="HATPase"/>
    <property type="match status" value="1"/>
</dbReference>
<dbReference type="EC" id="2.7.13.3" evidence="4"/>
<proteinExistence type="predicted"/>
<evidence type="ECO:0000259" key="15">
    <source>
        <dbReference type="PROSITE" id="PS50109"/>
    </source>
</evidence>
<evidence type="ECO:0000256" key="14">
    <source>
        <dbReference type="SAM" id="Phobius"/>
    </source>
</evidence>
<feature type="transmembrane region" description="Helical" evidence="14">
    <location>
        <begin position="261"/>
        <end position="282"/>
    </location>
</feature>
<dbReference type="SMART" id="SM00388">
    <property type="entry name" value="HisKA"/>
    <property type="match status" value="1"/>
</dbReference>
<dbReference type="InterPro" id="IPR036097">
    <property type="entry name" value="HisK_dim/P_sf"/>
</dbReference>
<evidence type="ECO:0000256" key="9">
    <source>
        <dbReference type="ARBA" id="ARBA00022777"/>
    </source>
</evidence>
<evidence type="ECO:0000256" key="10">
    <source>
        <dbReference type="ARBA" id="ARBA00022840"/>
    </source>
</evidence>
<dbReference type="SMART" id="SM00387">
    <property type="entry name" value="HATPase_c"/>
    <property type="match status" value="1"/>
</dbReference>
<keyword evidence="9" id="KW-0418">Kinase</keyword>
<dbReference type="Gene3D" id="1.10.287.130">
    <property type="match status" value="1"/>
</dbReference>
<feature type="transmembrane region" description="Helical" evidence="14">
    <location>
        <begin position="105"/>
        <end position="124"/>
    </location>
</feature>
<evidence type="ECO:0000256" key="13">
    <source>
        <dbReference type="SAM" id="Coils"/>
    </source>
</evidence>
<evidence type="ECO:0000256" key="4">
    <source>
        <dbReference type="ARBA" id="ARBA00012438"/>
    </source>
</evidence>
<feature type="transmembrane region" description="Helical" evidence="14">
    <location>
        <begin position="207"/>
        <end position="227"/>
    </location>
</feature>
<dbReference type="EMBL" id="MHUL01000035">
    <property type="protein sequence ID" value="OHA76347.1"/>
    <property type="molecule type" value="Genomic_DNA"/>
</dbReference>
<dbReference type="SUPFAM" id="SSF55874">
    <property type="entry name" value="ATPase domain of HSP90 chaperone/DNA topoisomerase II/histidine kinase"/>
    <property type="match status" value="1"/>
</dbReference>
<keyword evidence="12 14" id="KW-0472">Membrane</keyword>
<dbReference type="SUPFAM" id="SSF47384">
    <property type="entry name" value="Homodimeric domain of signal transducing histidine kinase"/>
    <property type="match status" value="1"/>
</dbReference>
<evidence type="ECO:0000313" key="17">
    <source>
        <dbReference type="Proteomes" id="UP000178222"/>
    </source>
</evidence>
<dbReference type="InterPro" id="IPR003661">
    <property type="entry name" value="HisK_dim/P_dom"/>
</dbReference>
<protein>
    <recommendedName>
        <fullName evidence="4">histidine kinase</fullName>
        <ecNumber evidence="4">2.7.13.3</ecNumber>
    </recommendedName>
</protein>
<keyword evidence="11" id="KW-0902">Two-component regulatory system</keyword>
<dbReference type="CDD" id="cd00082">
    <property type="entry name" value="HisKA"/>
    <property type="match status" value="1"/>
</dbReference>
<evidence type="ECO:0000256" key="12">
    <source>
        <dbReference type="ARBA" id="ARBA00023136"/>
    </source>
</evidence>
<evidence type="ECO:0000256" key="2">
    <source>
        <dbReference type="ARBA" id="ARBA00004236"/>
    </source>
</evidence>
<feature type="transmembrane region" description="Helical" evidence="14">
    <location>
        <begin position="179"/>
        <end position="201"/>
    </location>
</feature>
<accession>A0A1G2RU66</accession>
<evidence type="ECO:0000256" key="8">
    <source>
        <dbReference type="ARBA" id="ARBA00022741"/>
    </source>
</evidence>
<dbReference type="GO" id="GO:0045121">
    <property type="term" value="C:membrane raft"/>
    <property type="evidence" value="ECO:0007669"/>
    <property type="project" value="UniProtKB-SubCell"/>
</dbReference>
<dbReference type="FunFam" id="1.10.287.130:FF:000001">
    <property type="entry name" value="Two-component sensor histidine kinase"/>
    <property type="match status" value="1"/>
</dbReference>
<comment type="catalytic activity">
    <reaction evidence="1">
        <text>ATP + protein L-histidine = ADP + protein N-phospho-L-histidine.</text>
        <dbReference type="EC" id="2.7.13.3"/>
    </reaction>
</comment>
<dbReference type="InterPro" id="IPR050736">
    <property type="entry name" value="Sensor_HK_Regulatory"/>
</dbReference>
<dbReference type="InterPro" id="IPR004358">
    <property type="entry name" value="Sig_transdc_His_kin-like_C"/>
</dbReference>
<name>A0A1G2RU66_9BACT</name>
<keyword evidence="7" id="KW-0808">Transferase</keyword>
<dbReference type="PROSITE" id="PS50109">
    <property type="entry name" value="HIS_KIN"/>
    <property type="match status" value="1"/>
</dbReference>
<feature type="transmembrane region" description="Helical" evidence="14">
    <location>
        <begin position="136"/>
        <end position="159"/>
    </location>
</feature>
<dbReference type="InterPro" id="IPR003594">
    <property type="entry name" value="HATPase_dom"/>
</dbReference>
<dbReference type="PRINTS" id="PR00344">
    <property type="entry name" value="BCTRLSENSOR"/>
</dbReference>
<organism evidence="16 17">
    <name type="scientific">Candidatus Wildermuthbacteria bacterium RIFCSPLOWO2_02_FULL_47_9c</name>
    <dbReference type="NCBI Taxonomy" id="1802466"/>
    <lineage>
        <taxon>Bacteria</taxon>
        <taxon>Candidatus Wildermuthiibacteriota</taxon>
    </lineage>
</organism>
<feature type="transmembrane region" description="Helical" evidence="14">
    <location>
        <begin position="234"/>
        <end position="255"/>
    </location>
</feature>
<sequence>MESIEFTFAIRLALVGVNAIGVWLAILLNVYRSKSRIAFLFTAMVVLMLFWVNFAYLSRILPTKQGIIFIRFAWAITPLYFVTIFLFISEFFGKTAKIYSLLKPTLLIVAMIEVPIIILTPLVIKNIYYAQAGIVRIVYGGGVWIFFGTIFFLTLLNLFVLTKEYFGVKAALRKRQIEYILTGFSLFFLANAIFNIVFPVFLDIFHLYRFGDYSNIILVSFIAYAILKSELLGIRIFLTALLMGFIGVLLFLDLLLFTPLLWLQAMKGFTLILLIYFSYLLVKSIRREIQQREQLEALTKKLEAANAELKRLDQAKSEFVSIASHQLRTPLTAIKGYLSLALGGSYGKIPENVKKPMAKVYESNERLIRLVNDLLSLSRIESGKMELELQRADLAEIIQSVVDELQVKARQKDLKLAFQKPATALPPSWLDKEKIRNVILNIVDNAIRYTGEGSITISLAQENKAFQIRVRDTGEGMTQEEIAKLFESFSRGQAGQKLATEGAGLGLYIAQQFVQMHGGRIWAESSGKGKGSTFFVEIPVKSQTISPPQRERITKFIGGF</sequence>
<keyword evidence="8" id="KW-0547">Nucleotide-binding</keyword>
<feature type="domain" description="Histidine kinase" evidence="15">
    <location>
        <begin position="322"/>
        <end position="542"/>
    </location>
</feature>
<keyword evidence="6" id="KW-0597">Phosphoprotein</keyword>
<evidence type="ECO:0000256" key="6">
    <source>
        <dbReference type="ARBA" id="ARBA00022553"/>
    </source>
</evidence>
<reference evidence="16 17" key="1">
    <citation type="journal article" date="2016" name="Nat. Commun.">
        <title>Thousands of microbial genomes shed light on interconnected biogeochemical processes in an aquifer system.</title>
        <authorList>
            <person name="Anantharaman K."/>
            <person name="Brown C.T."/>
            <person name="Hug L.A."/>
            <person name="Sharon I."/>
            <person name="Castelle C.J."/>
            <person name="Probst A.J."/>
            <person name="Thomas B.C."/>
            <person name="Singh A."/>
            <person name="Wilkins M.J."/>
            <person name="Karaoz U."/>
            <person name="Brodie E.L."/>
            <person name="Williams K.H."/>
            <person name="Hubbard S.S."/>
            <person name="Banfield J.F."/>
        </authorList>
    </citation>
    <scope>NUCLEOTIDE SEQUENCE [LARGE SCALE GENOMIC DNA]</scope>
</reference>
<keyword evidence="14" id="KW-1133">Transmembrane helix</keyword>
<feature type="transmembrane region" description="Helical" evidence="14">
    <location>
        <begin position="37"/>
        <end position="56"/>
    </location>
</feature>
<dbReference type="InterPro" id="IPR005467">
    <property type="entry name" value="His_kinase_dom"/>
</dbReference>
<gene>
    <name evidence="16" type="ORF">A3J30_04185</name>
</gene>
<dbReference type="GO" id="GO:0000155">
    <property type="term" value="F:phosphorelay sensor kinase activity"/>
    <property type="evidence" value="ECO:0007669"/>
    <property type="project" value="InterPro"/>
</dbReference>
<keyword evidence="10" id="KW-0067">ATP-binding</keyword>
<dbReference type="InterPro" id="IPR036890">
    <property type="entry name" value="HATPase_C_sf"/>
</dbReference>
<keyword evidence="14" id="KW-0812">Transmembrane</keyword>
<dbReference type="Pfam" id="PF02518">
    <property type="entry name" value="HATPase_c"/>
    <property type="match status" value="1"/>
</dbReference>
<keyword evidence="13" id="KW-0175">Coiled coil</keyword>
<feature type="coiled-coil region" evidence="13">
    <location>
        <begin position="285"/>
        <end position="315"/>
    </location>
</feature>
<dbReference type="Pfam" id="PF00512">
    <property type="entry name" value="HisKA"/>
    <property type="match status" value="1"/>
</dbReference>
<dbReference type="GO" id="GO:0005886">
    <property type="term" value="C:plasma membrane"/>
    <property type="evidence" value="ECO:0007669"/>
    <property type="project" value="UniProtKB-SubCell"/>
</dbReference>
<dbReference type="GO" id="GO:0005524">
    <property type="term" value="F:ATP binding"/>
    <property type="evidence" value="ECO:0007669"/>
    <property type="project" value="UniProtKB-KW"/>
</dbReference>
<dbReference type="PANTHER" id="PTHR43711">
    <property type="entry name" value="TWO-COMPONENT HISTIDINE KINASE"/>
    <property type="match status" value="1"/>
</dbReference>
<dbReference type="PANTHER" id="PTHR43711:SF31">
    <property type="entry name" value="HISTIDINE KINASE"/>
    <property type="match status" value="1"/>
</dbReference>
<evidence type="ECO:0000256" key="5">
    <source>
        <dbReference type="ARBA" id="ARBA00022475"/>
    </source>
</evidence>
<dbReference type="AlphaFoldDB" id="A0A1G2RU66"/>
<evidence type="ECO:0000256" key="3">
    <source>
        <dbReference type="ARBA" id="ARBA00004314"/>
    </source>
</evidence>
<keyword evidence="5" id="KW-1003">Cell membrane</keyword>
<dbReference type="FunFam" id="3.30.565.10:FF:000023">
    <property type="entry name" value="PAS domain-containing sensor histidine kinase"/>
    <property type="match status" value="1"/>
</dbReference>
<evidence type="ECO:0000256" key="11">
    <source>
        <dbReference type="ARBA" id="ARBA00023012"/>
    </source>
</evidence>
<feature type="transmembrane region" description="Helical" evidence="14">
    <location>
        <begin position="6"/>
        <end position="30"/>
    </location>
</feature>